<protein>
    <submittedName>
        <fullName evidence="2">Protein phosphatase</fullName>
    </submittedName>
</protein>
<name>A0ABY1BZH2_MYXFU</name>
<dbReference type="SMART" id="SM00332">
    <property type="entry name" value="PP2Cc"/>
    <property type="match status" value="1"/>
</dbReference>
<evidence type="ECO:0000313" key="3">
    <source>
        <dbReference type="Proteomes" id="UP000183760"/>
    </source>
</evidence>
<dbReference type="SMART" id="SM00331">
    <property type="entry name" value="PP2C_SIG"/>
    <property type="match status" value="1"/>
</dbReference>
<evidence type="ECO:0000259" key="1">
    <source>
        <dbReference type="PROSITE" id="PS51746"/>
    </source>
</evidence>
<reference evidence="2 3" key="1">
    <citation type="submission" date="2016-10" db="EMBL/GenBank/DDBJ databases">
        <authorList>
            <person name="Varghese N."/>
            <person name="Submissions S."/>
        </authorList>
    </citation>
    <scope>NUCLEOTIDE SEQUENCE [LARGE SCALE GENOMIC DNA]</scope>
    <source>
        <strain evidence="2 3">DSM 16525</strain>
    </source>
</reference>
<dbReference type="InterPro" id="IPR001932">
    <property type="entry name" value="PPM-type_phosphatase-like_dom"/>
</dbReference>
<dbReference type="PANTHER" id="PTHR47992">
    <property type="entry name" value="PROTEIN PHOSPHATASE"/>
    <property type="match status" value="1"/>
</dbReference>
<sequence length="279" mass="30445">MSLPHPWVSHSILGVSNTAGQTAASRLKVVSAGLTDVGRKRNHNEDSFLIDDELQLYVVADGMGGHAGGGTASRIAVETIDKELRRAREGKDNPFLSVPHLQDSPIPEALRTAVEKACLAIYTAAQEDPRLSGMGTTVISLVVREEHAFFAHVGDSRAYLIRGDLIQQISEDHSLVNEQIKAGMITPEEAKHSRYKNIITRSVGFEEEVQVDVMGLVSEPNDVFLLCSDGLANMLEDKEIHEVVAQAKSFEDIPKRLIDFANERGGDDNITVILVRVAA</sequence>
<gene>
    <name evidence="2" type="ORF">SAMN05443572_10276</name>
</gene>
<dbReference type="Proteomes" id="UP000183760">
    <property type="component" value="Unassembled WGS sequence"/>
</dbReference>
<comment type="caution">
    <text evidence="2">The sequence shown here is derived from an EMBL/GenBank/DDBJ whole genome shotgun (WGS) entry which is preliminary data.</text>
</comment>
<feature type="domain" description="PPM-type phosphatase" evidence="1">
    <location>
        <begin position="31"/>
        <end position="277"/>
    </location>
</feature>
<dbReference type="SUPFAM" id="SSF81606">
    <property type="entry name" value="PP2C-like"/>
    <property type="match status" value="1"/>
</dbReference>
<proteinExistence type="predicted"/>
<dbReference type="InterPro" id="IPR036457">
    <property type="entry name" value="PPM-type-like_dom_sf"/>
</dbReference>
<dbReference type="PROSITE" id="PS51746">
    <property type="entry name" value="PPM_2"/>
    <property type="match status" value="1"/>
</dbReference>
<organism evidence="2 3">
    <name type="scientific">Myxococcus fulvus</name>
    <dbReference type="NCBI Taxonomy" id="33"/>
    <lineage>
        <taxon>Bacteria</taxon>
        <taxon>Pseudomonadati</taxon>
        <taxon>Myxococcota</taxon>
        <taxon>Myxococcia</taxon>
        <taxon>Myxococcales</taxon>
        <taxon>Cystobacterineae</taxon>
        <taxon>Myxococcaceae</taxon>
        <taxon>Myxococcus</taxon>
    </lineage>
</organism>
<dbReference type="Gene3D" id="3.60.40.10">
    <property type="entry name" value="PPM-type phosphatase domain"/>
    <property type="match status" value="1"/>
</dbReference>
<dbReference type="EMBL" id="FOIB01000002">
    <property type="protein sequence ID" value="SET38013.1"/>
    <property type="molecule type" value="Genomic_DNA"/>
</dbReference>
<dbReference type="InterPro" id="IPR015655">
    <property type="entry name" value="PP2C"/>
</dbReference>
<evidence type="ECO:0000313" key="2">
    <source>
        <dbReference type="EMBL" id="SET38013.1"/>
    </source>
</evidence>
<keyword evidence="3" id="KW-1185">Reference proteome</keyword>
<dbReference type="NCBIfam" id="NF033484">
    <property type="entry name" value="Stp1_PP2C_phos"/>
    <property type="match status" value="1"/>
</dbReference>
<dbReference type="CDD" id="cd00143">
    <property type="entry name" value="PP2Cc"/>
    <property type="match status" value="1"/>
</dbReference>
<accession>A0ABY1BZH2</accession>
<dbReference type="Pfam" id="PF13672">
    <property type="entry name" value="PP2C_2"/>
    <property type="match status" value="1"/>
</dbReference>